<reference evidence="5 6" key="1">
    <citation type="submission" date="2020-07" db="EMBL/GenBank/DDBJ databases">
        <authorList>
            <person name="Feng H."/>
        </authorList>
    </citation>
    <scope>NUCLEOTIDE SEQUENCE [LARGE SCALE GENOMIC DNA]</scope>
    <source>
        <strain evidence="6">s-11</strain>
    </source>
</reference>
<sequence>MSDWAFGRHTVLEALRSGREIEKILLAEGINKNSIQEILRKAREKKIPVQWVPRARLDQLAEGNNHQGVLAQVAAYNYATVDDLFRRAEERGEPPFFVLLDGIEDPHNLGSILRSADAAGVHGVIIPKRRAAGLTSVVAKTSAGAIEYVPVARVTNLNRLADELKERGVWLVGSDGAAETLYTEVDYKGPVAVVIGSEGQGMSRLLKEKCDFLARLPMKGKVTSLNASVAAGIFMYEVLRGRTTNG</sequence>
<dbReference type="SMART" id="SM00967">
    <property type="entry name" value="SpoU_sub_bind"/>
    <property type="match status" value="1"/>
</dbReference>
<dbReference type="InterPro" id="IPR004441">
    <property type="entry name" value="rRNA_MeTrfase_TrmH"/>
</dbReference>
<dbReference type="SUPFAM" id="SSF75217">
    <property type="entry name" value="alpha/beta knot"/>
    <property type="match status" value="1"/>
</dbReference>
<dbReference type="GO" id="GO:0006396">
    <property type="term" value="P:RNA processing"/>
    <property type="evidence" value="ECO:0007669"/>
    <property type="project" value="InterPro"/>
</dbReference>
<evidence type="ECO:0000259" key="4">
    <source>
        <dbReference type="SMART" id="SM00967"/>
    </source>
</evidence>
<proteinExistence type="inferred from homology"/>
<dbReference type="NCBIfam" id="TIGR00186">
    <property type="entry name" value="rRNA_methyl_3"/>
    <property type="match status" value="1"/>
</dbReference>
<dbReference type="EMBL" id="JACEIP010000006">
    <property type="protein sequence ID" value="MBA4542376.1"/>
    <property type="molecule type" value="Genomic_DNA"/>
</dbReference>
<dbReference type="GO" id="GO:0005829">
    <property type="term" value="C:cytosol"/>
    <property type="evidence" value="ECO:0007669"/>
    <property type="project" value="TreeGrafter"/>
</dbReference>
<dbReference type="InterPro" id="IPR029064">
    <property type="entry name" value="Ribosomal_eL30-like_sf"/>
</dbReference>
<evidence type="ECO:0000256" key="1">
    <source>
        <dbReference type="ARBA" id="ARBA00007228"/>
    </source>
</evidence>
<dbReference type="InterPro" id="IPR013123">
    <property type="entry name" value="SpoU_subst-bd"/>
</dbReference>
<comment type="similarity">
    <text evidence="1">Belongs to the class IV-like SAM-binding methyltransferase superfamily. RNA methyltransferase TrmH family.</text>
</comment>
<dbReference type="InterPro" id="IPR029026">
    <property type="entry name" value="tRNA_m1G_MTases_N"/>
</dbReference>
<dbReference type="PANTHER" id="PTHR46429">
    <property type="entry name" value="23S RRNA (GUANOSINE-2'-O-)-METHYLTRANSFERASE RLMB"/>
    <property type="match status" value="1"/>
</dbReference>
<evidence type="ECO:0000256" key="3">
    <source>
        <dbReference type="ARBA" id="ARBA00022679"/>
    </source>
</evidence>
<dbReference type="GO" id="GO:0032259">
    <property type="term" value="P:methylation"/>
    <property type="evidence" value="ECO:0007669"/>
    <property type="project" value="UniProtKB-KW"/>
</dbReference>
<evidence type="ECO:0000256" key="2">
    <source>
        <dbReference type="ARBA" id="ARBA00022603"/>
    </source>
</evidence>
<dbReference type="AlphaFoldDB" id="A0A7W1X978"/>
<dbReference type="OrthoDB" id="9794400at2"/>
<evidence type="ECO:0000313" key="5">
    <source>
        <dbReference type="EMBL" id="MBA4542376.1"/>
    </source>
</evidence>
<accession>A0A7W1X978</accession>
<dbReference type="InterPro" id="IPR029028">
    <property type="entry name" value="Alpha/beta_knot_MTases"/>
</dbReference>
<name>A0A7W1X978_9BACL</name>
<protein>
    <submittedName>
        <fullName evidence="5">23S rRNA (Guanosine(2251)-2'-O)-methyltransferase RlmB</fullName>
    </submittedName>
</protein>
<dbReference type="RefSeq" id="WP_033100632.1">
    <property type="nucleotide sequence ID" value="NZ_JACEIP010000006.1"/>
</dbReference>
<keyword evidence="3 5" id="KW-0808">Transferase</keyword>
<organism evidence="5 6">
    <name type="scientific">Thermoactinomyces daqus</name>
    <dbReference type="NCBI Taxonomy" id="1329516"/>
    <lineage>
        <taxon>Bacteria</taxon>
        <taxon>Bacillati</taxon>
        <taxon>Bacillota</taxon>
        <taxon>Bacilli</taxon>
        <taxon>Bacillales</taxon>
        <taxon>Thermoactinomycetaceae</taxon>
        <taxon>Thermoactinomyces</taxon>
    </lineage>
</organism>
<dbReference type="CDD" id="cd18103">
    <property type="entry name" value="SpoU-like_RlmB"/>
    <property type="match status" value="1"/>
</dbReference>
<keyword evidence="6" id="KW-1185">Reference proteome</keyword>
<dbReference type="GO" id="GO:0008173">
    <property type="term" value="F:RNA methyltransferase activity"/>
    <property type="evidence" value="ECO:0007669"/>
    <property type="project" value="InterPro"/>
</dbReference>
<dbReference type="PANTHER" id="PTHR46429:SF1">
    <property type="entry name" value="23S RRNA (GUANOSINE-2'-O-)-METHYLTRANSFERASE RLMB"/>
    <property type="match status" value="1"/>
</dbReference>
<dbReference type="Pfam" id="PF00588">
    <property type="entry name" value="SpoU_methylase"/>
    <property type="match status" value="1"/>
</dbReference>
<dbReference type="GO" id="GO:0003723">
    <property type="term" value="F:RNA binding"/>
    <property type="evidence" value="ECO:0007669"/>
    <property type="project" value="InterPro"/>
</dbReference>
<dbReference type="InterPro" id="IPR001537">
    <property type="entry name" value="SpoU_MeTrfase"/>
</dbReference>
<keyword evidence="2 5" id="KW-0489">Methyltransferase</keyword>
<dbReference type="Proteomes" id="UP000530514">
    <property type="component" value="Unassembled WGS sequence"/>
</dbReference>
<gene>
    <name evidence="5" type="primary">rlmB</name>
    <name evidence="5" type="ORF">H1164_05595</name>
</gene>
<feature type="domain" description="RNA 2-O ribose methyltransferase substrate binding" evidence="4">
    <location>
        <begin position="4"/>
        <end position="79"/>
    </location>
</feature>
<comment type="caution">
    <text evidence="5">The sequence shown here is derived from an EMBL/GenBank/DDBJ whole genome shotgun (WGS) entry which is preliminary data.</text>
</comment>
<dbReference type="FunFam" id="3.40.1280.10:FF:000008">
    <property type="entry name" value="Group 3 RNA methyltransferase TrmH"/>
    <property type="match status" value="1"/>
</dbReference>
<evidence type="ECO:0000313" key="6">
    <source>
        <dbReference type="Proteomes" id="UP000530514"/>
    </source>
</evidence>
<dbReference type="SUPFAM" id="SSF55315">
    <property type="entry name" value="L30e-like"/>
    <property type="match status" value="1"/>
</dbReference>
<dbReference type="Pfam" id="PF08032">
    <property type="entry name" value="SpoU_sub_bind"/>
    <property type="match status" value="1"/>
</dbReference>
<dbReference type="Gene3D" id="3.30.1330.30">
    <property type="match status" value="1"/>
</dbReference>
<dbReference type="Gene3D" id="3.40.1280.10">
    <property type="match status" value="1"/>
</dbReference>